<feature type="domain" description="tRNA-splicing endonuclease subunit Sen15" evidence="3">
    <location>
        <begin position="26"/>
        <end position="116"/>
    </location>
</feature>
<dbReference type="InterPro" id="IPR011856">
    <property type="entry name" value="tRNA_endonuc-like_dom_sf"/>
</dbReference>
<dbReference type="Gene3D" id="3.40.1350.10">
    <property type="match status" value="1"/>
</dbReference>
<keyword evidence="2" id="KW-0819">tRNA processing</keyword>
<keyword evidence="5" id="KW-1185">Reference proteome</keyword>
<protein>
    <recommendedName>
        <fullName evidence="3">tRNA-splicing endonuclease subunit Sen15 domain-containing protein</fullName>
    </recommendedName>
</protein>
<dbReference type="SUPFAM" id="SSF53032">
    <property type="entry name" value="tRNA-intron endonuclease catalytic domain-like"/>
    <property type="match status" value="1"/>
</dbReference>
<dbReference type="GO" id="GO:0006388">
    <property type="term" value="P:tRNA splicing, via endonucleolytic cleavage and ligation"/>
    <property type="evidence" value="ECO:0007669"/>
    <property type="project" value="InterPro"/>
</dbReference>
<evidence type="ECO:0000259" key="3">
    <source>
        <dbReference type="Pfam" id="PF09631"/>
    </source>
</evidence>
<dbReference type="Pfam" id="PF09631">
    <property type="entry name" value="Sen15"/>
    <property type="match status" value="1"/>
</dbReference>
<evidence type="ECO:0000256" key="1">
    <source>
        <dbReference type="ARBA" id="ARBA00006091"/>
    </source>
</evidence>
<evidence type="ECO:0000256" key="2">
    <source>
        <dbReference type="ARBA" id="ARBA00022694"/>
    </source>
</evidence>
<dbReference type="EMBL" id="KN882063">
    <property type="protein sequence ID" value="KIY44994.1"/>
    <property type="molecule type" value="Genomic_DNA"/>
</dbReference>
<sequence>MESHASFQALASYLKKYARSSDSLFQTYNDLLYTQKWLDLEVIDFPVCSRCIIKGRNPVTKSIMHVMPCSLAEVVSYSWIKDAFPALGNPEEIYLAITDDDSSLVYYKISQGIVKPPM</sequence>
<accession>A0A0D7A3P1</accession>
<evidence type="ECO:0000313" key="5">
    <source>
        <dbReference type="Proteomes" id="UP000054144"/>
    </source>
</evidence>
<comment type="similarity">
    <text evidence="1">Belongs to the SEN15 family.</text>
</comment>
<dbReference type="PANTHER" id="PTHR28582:SF1">
    <property type="entry name" value="TRNA-SPLICING ENDONUCLEASE SUBUNIT SEN15"/>
    <property type="match status" value="1"/>
</dbReference>
<dbReference type="InterPro" id="IPR018593">
    <property type="entry name" value="tRNA-endonuc_su_Sen15"/>
</dbReference>
<dbReference type="GO" id="GO:0003676">
    <property type="term" value="F:nucleic acid binding"/>
    <property type="evidence" value="ECO:0007669"/>
    <property type="project" value="InterPro"/>
</dbReference>
<proteinExistence type="inferred from homology"/>
<dbReference type="AlphaFoldDB" id="A0A0D7A3P1"/>
<gene>
    <name evidence="4" type="ORF">FISHEDRAFT_67240</name>
</gene>
<dbReference type="PANTHER" id="PTHR28582">
    <property type="entry name" value="TRNA-SPLICING ENDONUCLEASE SUBUNIT SEN15"/>
    <property type="match status" value="1"/>
</dbReference>
<dbReference type="InterPro" id="IPR036167">
    <property type="entry name" value="tRNA_intron_Endo_cat-like_sf"/>
</dbReference>
<dbReference type="Proteomes" id="UP000054144">
    <property type="component" value="Unassembled WGS sequence"/>
</dbReference>
<evidence type="ECO:0000313" key="4">
    <source>
        <dbReference type="EMBL" id="KIY44994.1"/>
    </source>
</evidence>
<organism evidence="4 5">
    <name type="scientific">Fistulina hepatica ATCC 64428</name>
    <dbReference type="NCBI Taxonomy" id="1128425"/>
    <lineage>
        <taxon>Eukaryota</taxon>
        <taxon>Fungi</taxon>
        <taxon>Dikarya</taxon>
        <taxon>Basidiomycota</taxon>
        <taxon>Agaricomycotina</taxon>
        <taxon>Agaricomycetes</taxon>
        <taxon>Agaricomycetidae</taxon>
        <taxon>Agaricales</taxon>
        <taxon>Fistulinaceae</taxon>
        <taxon>Fistulina</taxon>
    </lineage>
</organism>
<dbReference type="GO" id="GO:0005634">
    <property type="term" value="C:nucleus"/>
    <property type="evidence" value="ECO:0007669"/>
    <property type="project" value="UniProtKB-ARBA"/>
</dbReference>
<dbReference type="OrthoDB" id="10002170at2759"/>
<name>A0A0D7A3P1_9AGAR</name>
<reference evidence="4 5" key="1">
    <citation type="journal article" date="2015" name="Fungal Genet. Biol.">
        <title>Evolution of novel wood decay mechanisms in Agaricales revealed by the genome sequences of Fistulina hepatica and Cylindrobasidium torrendii.</title>
        <authorList>
            <person name="Floudas D."/>
            <person name="Held B.W."/>
            <person name="Riley R."/>
            <person name="Nagy L.G."/>
            <person name="Koehler G."/>
            <person name="Ransdell A.S."/>
            <person name="Younus H."/>
            <person name="Chow J."/>
            <person name="Chiniquy J."/>
            <person name="Lipzen A."/>
            <person name="Tritt A."/>
            <person name="Sun H."/>
            <person name="Haridas S."/>
            <person name="LaButti K."/>
            <person name="Ohm R.A."/>
            <person name="Kues U."/>
            <person name="Blanchette R.A."/>
            <person name="Grigoriev I.V."/>
            <person name="Minto R.E."/>
            <person name="Hibbett D.S."/>
        </authorList>
    </citation>
    <scope>NUCLEOTIDE SEQUENCE [LARGE SCALE GENOMIC DNA]</scope>
    <source>
        <strain evidence="4 5">ATCC 64428</strain>
    </source>
</reference>